<proteinExistence type="predicted"/>
<sequence>MMKRNITSISIKICII</sequence>
<reference evidence="1" key="1">
    <citation type="submission" date="2014-11" db="EMBL/GenBank/DDBJ databases">
        <authorList>
            <person name="Amaro Gonzalez C."/>
        </authorList>
    </citation>
    <scope>NUCLEOTIDE SEQUENCE</scope>
</reference>
<reference evidence="1" key="2">
    <citation type="journal article" date="2015" name="Fish Shellfish Immunol.">
        <title>Early steps in the European eel (Anguilla anguilla)-Vibrio vulnificus interaction in the gills: Role of the RtxA13 toxin.</title>
        <authorList>
            <person name="Callol A."/>
            <person name="Pajuelo D."/>
            <person name="Ebbesson L."/>
            <person name="Teles M."/>
            <person name="MacKenzie S."/>
            <person name="Amaro C."/>
        </authorList>
    </citation>
    <scope>NUCLEOTIDE SEQUENCE</scope>
</reference>
<evidence type="ECO:0000313" key="1">
    <source>
        <dbReference type="EMBL" id="JAH34640.1"/>
    </source>
</evidence>
<accession>A0A0E9S1T7</accession>
<dbReference type="EMBL" id="GBXM01073937">
    <property type="protein sequence ID" value="JAH34640.1"/>
    <property type="molecule type" value="Transcribed_RNA"/>
</dbReference>
<dbReference type="AlphaFoldDB" id="A0A0E9S1T7"/>
<protein>
    <submittedName>
        <fullName evidence="1">Uncharacterized protein</fullName>
    </submittedName>
</protein>
<name>A0A0E9S1T7_ANGAN</name>
<organism evidence="1">
    <name type="scientific">Anguilla anguilla</name>
    <name type="common">European freshwater eel</name>
    <name type="synonym">Muraena anguilla</name>
    <dbReference type="NCBI Taxonomy" id="7936"/>
    <lineage>
        <taxon>Eukaryota</taxon>
        <taxon>Metazoa</taxon>
        <taxon>Chordata</taxon>
        <taxon>Craniata</taxon>
        <taxon>Vertebrata</taxon>
        <taxon>Euteleostomi</taxon>
        <taxon>Actinopterygii</taxon>
        <taxon>Neopterygii</taxon>
        <taxon>Teleostei</taxon>
        <taxon>Anguilliformes</taxon>
        <taxon>Anguillidae</taxon>
        <taxon>Anguilla</taxon>
    </lineage>
</organism>